<dbReference type="FunFam" id="3.40.50.1820:FF:000137">
    <property type="entry name" value="EEB1p Acyl-coenzymeA:ethanol O-acyltransferase"/>
    <property type="match status" value="1"/>
</dbReference>
<accession>A0A3M6Z4M9</accession>
<evidence type="ECO:0000256" key="4">
    <source>
        <dbReference type="ARBA" id="ARBA00050620"/>
    </source>
</evidence>
<keyword evidence="3" id="KW-0378">Hydrolase</keyword>
<dbReference type="Pfam" id="PF00561">
    <property type="entry name" value="Abhydrolase_1"/>
    <property type="match status" value="1"/>
</dbReference>
<evidence type="ECO:0000313" key="11">
    <source>
        <dbReference type="EMBL" id="RMY10254.1"/>
    </source>
</evidence>
<dbReference type="PANTHER" id="PTHR10794:SF63">
    <property type="entry name" value="ALPHA_BETA HYDROLASE 1, ISOFORM A"/>
    <property type="match status" value="1"/>
</dbReference>
<evidence type="ECO:0000259" key="10">
    <source>
        <dbReference type="Pfam" id="PF00561"/>
    </source>
</evidence>
<keyword evidence="2" id="KW-0808">Transferase</keyword>
<dbReference type="InterPro" id="IPR012020">
    <property type="entry name" value="ABHD4"/>
</dbReference>
<evidence type="ECO:0000256" key="6">
    <source>
        <dbReference type="ARBA" id="ARBA00066969"/>
    </source>
</evidence>
<dbReference type="GO" id="GO:0004026">
    <property type="term" value="F:alcohol O-acetyltransferase activity"/>
    <property type="evidence" value="ECO:0007669"/>
    <property type="project" value="UniProtKB-EC"/>
</dbReference>
<organism evidence="11 12">
    <name type="scientific">Hortaea werneckii</name>
    <name type="common">Black yeast</name>
    <name type="synonym">Cladosporium werneckii</name>
    <dbReference type="NCBI Taxonomy" id="91943"/>
    <lineage>
        <taxon>Eukaryota</taxon>
        <taxon>Fungi</taxon>
        <taxon>Dikarya</taxon>
        <taxon>Ascomycota</taxon>
        <taxon>Pezizomycotina</taxon>
        <taxon>Dothideomycetes</taxon>
        <taxon>Dothideomycetidae</taxon>
        <taxon>Mycosphaerellales</taxon>
        <taxon>Teratosphaeriaceae</taxon>
        <taxon>Hortaea</taxon>
    </lineage>
</organism>
<dbReference type="Proteomes" id="UP000282582">
    <property type="component" value="Unassembled WGS sequence"/>
</dbReference>
<comment type="caution">
    <text evidence="11">The sequence shown here is derived from an EMBL/GenBank/DDBJ whole genome shotgun (WGS) entry which is preliminary data.</text>
</comment>
<feature type="active site" description="Charge relay system" evidence="8">
    <location>
        <position position="446"/>
    </location>
</feature>
<reference evidence="11 12" key="1">
    <citation type="journal article" date="2018" name="BMC Genomics">
        <title>Genomic evidence for intraspecific hybridization in a clonal and extremely halotolerant yeast.</title>
        <authorList>
            <person name="Gostincar C."/>
            <person name="Stajich J.E."/>
            <person name="Zupancic J."/>
            <person name="Zalar P."/>
            <person name="Gunde-Cimerman N."/>
        </authorList>
    </citation>
    <scope>NUCLEOTIDE SEQUENCE [LARGE SCALE GENOMIC DNA]</scope>
    <source>
        <strain evidence="11 12">EXF-6654</strain>
    </source>
</reference>
<evidence type="ECO:0000256" key="2">
    <source>
        <dbReference type="ARBA" id="ARBA00022679"/>
    </source>
</evidence>
<feature type="region of interest" description="Disordered" evidence="9">
    <location>
        <begin position="489"/>
        <end position="518"/>
    </location>
</feature>
<evidence type="ECO:0000256" key="5">
    <source>
        <dbReference type="ARBA" id="ARBA00054277"/>
    </source>
</evidence>
<dbReference type="InterPro" id="IPR050960">
    <property type="entry name" value="AB_hydrolase_4_sf"/>
</dbReference>
<name>A0A3M6Z4M9_HORWE</name>
<feature type="active site" description="Charge relay system" evidence="8">
    <location>
        <position position="417"/>
    </location>
</feature>
<dbReference type="AlphaFoldDB" id="A0A3M6Z4M9"/>
<comment type="similarity">
    <text evidence="1">Belongs to the AB hydrolase superfamily. AB hydrolase 4 family.</text>
</comment>
<feature type="domain" description="AB hydrolase-1" evidence="10">
    <location>
        <begin position="195"/>
        <end position="448"/>
    </location>
</feature>
<dbReference type="InterPro" id="IPR029058">
    <property type="entry name" value="AB_hydrolase_fold"/>
</dbReference>
<dbReference type="GO" id="GO:0047372">
    <property type="term" value="F:monoacylglycerol lipase activity"/>
    <property type="evidence" value="ECO:0007669"/>
    <property type="project" value="TreeGrafter"/>
</dbReference>
<dbReference type="GO" id="GO:0008126">
    <property type="term" value="F:acetylesterase activity"/>
    <property type="evidence" value="ECO:0007669"/>
    <property type="project" value="TreeGrafter"/>
</dbReference>
<dbReference type="EMBL" id="QWIK01000225">
    <property type="protein sequence ID" value="RMY10254.1"/>
    <property type="molecule type" value="Genomic_DNA"/>
</dbReference>
<dbReference type="GO" id="GO:0051792">
    <property type="term" value="P:medium-chain fatty acid biosynthetic process"/>
    <property type="evidence" value="ECO:0007669"/>
    <property type="project" value="TreeGrafter"/>
</dbReference>
<protein>
    <recommendedName>
        <fullName evidence="6">alcohol O-acetyltransferase</fullName>
        <ecNumber evidence="6">2.3.1.84</ecNumber>
    </recommendedName>
    <alternativeName>
        <fullName evidence="7">Alcohol O-acetyltransferase</fullName>
    </alternativeName>
</protein>
<comment type="catalytic activity">
    <reaction evidence="4">
        <text>an aliphatic alcohol + acetyl-CoA = an acetyl ester + CoA</text>
        <dbReference type="Rhea" id="RHEA:17229"/>
        <dbReference type="ChEBI" id="CHEBI:2571"/>
        <dbReference type="ChEBI" id="CHEBI:47622"/>
        <dbReference type="ChEBI" id="CHEBI:57287"/>
        <dbReference type="ChEBI" id="CHEBI:57288"/>
        <dbReference type="EC" id="2.3.1.84"/>
    </reaction>
</comment>
<feature type="region of interest" description="Disordered" evidence="9">
    <location>
        <begin position="1"/>
        <end position="20"/>
    </location>
</feature>
<evidence type="ECO:0000256" key="7">
    <source>
        <dbReference type="ARBA" id="ARBA00080774"/>
    </source>
</evidence>
<feature type="region of interest" description="Disordered" evidence="9">
    <location>
        <begin position="140"/>
        <end position="174"/>
    </location>
</feature>
<evidence type="ECO:0000256" key="1">
    <source>
        <dbReference type="ARBA" id="ARBA00010884"/>
    </source>
</evidence>
<gene>
    <name evidence="11" type="ORF">D0868_03799</name>
</gene>
<evidence type="ECO:0000256" key="3">
    <source>
        <dbReference type="ARBA" id="ARBA00022801"/>
    </source>
</evidence>
<proteinExistence type="inferred from homology"/>
<dbReference type="InterPro" id="IPR000073">
    <property type="entry name" value="AB_hydrolase_1"/>
</dbReference>
<dbReference type="PANTHER" id="PTHR10794">
    <property type="entry name" value="ABHYDROLASE DOMAIN-CONTAINING PROTEIN"/>
    <property type="match status" value="1"/>
</dbReference>
<dbReference type="GO" id="GO:0051793">
    <property type="term" value="P:medium-chain fatty acid catabolic process"/>
    <property type="evidence" value="ECO:0007669"/>
    <property type="project" value="UniProtKB-ARBA"/>
</dbReference>
<feature type="compositionally biased region" description="Basic and acidic residues" evidence="9">
    <location>
        <begin position="140"/>
        <end position="165"/>
    </location>
</feature>
<dbReference type="PIRSF" id="PIRSF005211">
    <property type="entry name" value="Ab_hydro_YheT"/>
    <property type="match status" value="1"/>
</dbReference>
<evidence type="ECO:0000256" key="9">
    <source>
        <dbReference type="SAM" id="MobiDB-lite"/>
    </source>
</evidence>
<evidence type="ECO:0000313" key="12">
    <source>
        <dbReference type="Proteomes" id="UP000282582"/>
    </source>
</evidence>
<comment type="function">
    <text evidence="5">Displays enzymatic activity both for medium-chain fatty acid (MCFA) ethyl ester synthesis and hydrolysis (esterase activity). MCFA are toxic for yeast and this enzyme could thus be involved in their detoxification by esterification.</text>
</comment>
<feature type="active site" description="Charge relay system" evidence="8">
    <location>
        <position position="288"/>
    </location>
</feature>
<dbReference type="Gene3D" id="3.40.50.1820">
    <property type="entry name" value="alpha/beta hydrolase"/>
    <property type="match status" value="1"/>
</dbReference>
<sequence>MTSLLTWTPGQSTTTFTHSSEPLVLPQKSAPKRAFPELCKDITPSCHLNPLLFNGHLQTMWTAVNKAAPAVHYKRRVFASEESSFKGHFTVDFAVAAPARSGTAKDEGPEDQGLPEDLMGARHARLPPQTTRLADKEFEHLSSEETKPLLTKEEGPEDQGLREDPLGVGHTRLPPRTTYFTDKEFEHLSSEDTKPLLITLHGLSGGSYEVYLRHVIEPLIRASTGEGSEQGLSGGEWEALVVNSRGCAGSKITSSILYNARATWDVRQVVKWARQTWPNRPLYGVGYSLGANILTNYLGEEGEDCLLDAAVIVSNPWKLEVSNLALKRTWLGSEVYSKTMGNNMRNLFETHKEEILKNKSLSEEKILQLKYLYEFDRAVQCATWGYPTETAYYRDASSTDSVLSIRIPTFCLHARDDPIASDEAVPYEEIQQTPWVVMCATAGGGHLAWYELSGGRWHAKPCAQIVQFLKQMQADVDFSKIDRKVGIAAKGPQGGHKTPFAFDPMRRKAHVPGSEAQH</sequence>
<dbReference type="SUPFAM" id="SSF53474">
    <property type="entry name" value="alpha/beta-Hydrolases"/>
    <property type="match status" value="1"/>
</dbReference>
<dbReference type="EC" id="2.3.1.84" evidence="6"/>
<evidence type="ECO:0000256" key="8">
    <source>
        <dbReference type="PIRSR" id="PIRSR005211-1"/>
    </source>
</evidence>